<keyword evidence="5" id="KW-0812">Transmembrane</keyword>
<gene>
    <name evidence="7" type="ORF">BS50DRAFT_539778</name>
</gene>
<organism evidence="7 8">
    <name type="scientific">Corynespora cassiicola Philippines</name>
    <dbReference type="NCBI Taxonomy" id="1448308"/>
    <lineage>
        <taxon>Eukaryota</taxon>
        <taxon>Fungi</taxon>
        <taxon>Dikarya</taxon>
        <taxon>Ascomycota</taxon>
        <taxon>Pezizomycotina</taxon>
        <taxon>Dothideomycetes</taxon>
        <taxon>Pleosporomycetidae</taxon>
        <taxon>Pleosporales</taxon>
        <taxon>Corynesporascaceae</taxon>
        <taxon>Corynespora</taxon>
    </lineage>
</organism>
<dbReference type="AlphaFoldDB" id="A0A2T2P9Y4"/>
<dbReference type="Proteomes" id="UP000240883">
    <property type="component" value="Unassembled WGS sequence"/>
</dbReference>
<dbReference type="OrthoDB" id="202203at2759"/>
<evidence type="ECO:0000256" key="2">
    <source>
        <dbReference type="ARBA" id="ARBA00022630"/>
    </source>
</evidence>
<evidence type="ECO:0000259" key="6">
    <source>
        <dbReference type="Pfam" id="PF07992"/>
    </source>
</evidence>
<dbReference type="PANTHER" id="PTHR43735:SF3">
    <property type="entry name" value="FERROPTOSIS SUPPRESSOR PROTEIN 1"/>
    <property type="match status" value="1"/>
</dbReference>
<evidence type="ECO:0000313" key="8">
    <source>
        <dbReference type="Proteomes" id="UP000240883"/>
    </source>
</evidence>
<keyword evidence="3" id="KW-0274">FAD</keyword>
<reference evidence="7 8" key="1">
    <citation type="journal article" date="2018" name="Front. Microbiol.">
        <title>Genome-Wide Analysis of Corynespora cassiicola Leaf Fall Disease Putative Effectors.</title>
        <authorList>
            <person name="Lopez D."/>
            <person name="Ribeiro S."/>
            <person name="Label P."/>
            <person name="Fumanal B."/>
            <person name="Venisse J.S."/>
            <person name="Kohler A."/>
            <person name="de Oliveira R.R."/>
            <person name="Labutti K."/>
            <person name="Lipzen A."/>
            <person name="Lail K."/>
            <person name="Bauer D."/>
            <person name="Ohm R.A."/>
            <person name="Barry K.W."/>
            <person name="Spatafora J."/>
            <person name="Grigoriev I.V."/>
            <person name="Martin F.M."/>
            <person name="Pujade-Renaud V."/>
        </authorList>
    </citation>
    <scope>NUCLEOTIDE SEQUENCE [LARGE SCALE GENOMIC DNA]</scope>
    <source>
        <strain evidence="7 8">Philippines</strain>
    </source>
</reference>
<dbReference type="PRINTS" id="PR00411">
    <property type="entry name" value="PNDRDTASEI"/>
</dbReference>
<dbReference type="PANTHER" id="PTHR43735">
    <property type="entry name" value="APOPTOSIS-INDUCING FACTOR 1"/>
    <property type="match status" value="1"/>
</dbReference>
<dbReference type="InterPro" id="IPR023753">
    <property type="entry name" value="FAD/NAD-binding_dom"/>
</dbReference>
<dbReference type="STRING" id="1448308.A0A2T2P9Y4"/>
<dbReference type="GO" id="GO:0050660">
    <property type="term" value="F:flavin adenine dinucleotide binding"/>
    <property type="evidence" value="ECO:0007669"/>
    <property type="project" value="TreeGrafter"/>
</dbReference>
<keyword evidence="2" id="KW-0285">Flavoprotein</keyword>
<name>A0A2T2P9Y4_CORCC</name>
<dbReference type="GO" id="GO:0004174">
    <property type="term" value="F:electron-transferring-flavoprotein dehydrogenase activity"/>
    <property type="evidence" value="ECO:0007669"/>
    <property type="project" value="TreeGrafter"/>
</dbReference>
<dbReference type="GO" id="GO:0005737">
    <property type="term" value="C:cytoplasm"/>
    <property type="evidence" value="ECO:0007669"/>
    <property type="project" value="TreeGrafter"/>
</dbReference>
<evidence type="ECO:0000256" key="3">
    <source>
        <dbReference type="ARBA" id="ARBA00022827"/>
    </source>
</evidence>
<dbReference type="PRINTS" id="PR00368">
    <property type="entry name" value="FADPNR"/>
</dbReference>
<sequence>MSRQPLNIVILGGSFAGLAVAHHFLDHIIHQLSTFDGAPTYRVVLVSPSSHLYWNICAPRALVSPSLIHTEDAFIPIEPAFARHPFNEFAFMQGVATGIDTSAKQVTVELVRGSKAQTIAYHALVIATGSSTYSPLYSLHGTHEETSAEIRNLHRKLEVAGSVLIVGGGPSGVETAGQLATYYKQRRRWPNDVEPDPKKTITLLSGGDRLLPRLAPNIGKRAERKLRGLGVHVVHNLREISNIKNVDGSTSCILNDDIAVTTDVLISATGIYPNTGFLPTNILDQNGYVTTNTQTLRVHGLGVGDRIYAVGDCADYSKNYLLDIYEAIPHLMKNLHNDLLAHEYRLQTLTSIIDPKSLAKMASIPTAKARRKIEALQDSHFEPNPTDLQLMPITRFGGVGVVFNVRVPGFLVYLVKGRNYRMGKAKEAVGRGKDPYPA</sequence>
<proteinExistence type="inferred from homology"/>
<evidence type="ECO:0000256" key="5">
    <source>
        <dbReference type="SAM" id="Phobius"/>
    </source>
</evidence>
<dbReference type="EMBL" id="KZ678128">
    <property type="protein sequence ID" value="PSN74482.1"/>
    <property type="molecule type" value="Genomic_DNA"/>
</dbReference>
<dbReference type="Pfam" id="PF07992">
    <property type="entry name" value="Pyr_redox_2"/>
    <property type="match status" value="1"/>
</dbReference>
<evidence type="ECO:0000256" key="4">
    <source>
        <dbReference type="ARBA" id="ARBA00023002"/>
    </source>
</evidence>
<dbReference type="Gene3D" id="3.50.50.100">
    <property type="match status" value="1"/>
</dbReference>
<keyword evidence="5" id="KW-1133">Transmembrane helix</keyword>
<feature type="transmembrane region" description="Helical" evidence="5">
    <location>
        <begin position="396"/>
        <end position="415"/>
    </location>
</feature>
<dbReference type="InterPro" id="IPR036188">
    <property type="entry name" value="FAD/NAD-bd_sf"/>
</dbReference>
<evidence type="ECO:0000313" key="7">
    <source>
        <dbReference type="EMBL" id="PSN74482.1"/>
    </source>
</evidence>
<keyword evidence="4" id="KW-0560">Oxidoreductase</keyword>
<dbReference type="SUPFAM" id="SSF51905">
    <property type="entry name" value="FAD/NAD(P)-binding domain"/>
    <property type="match status" value="1"/>
</dbReference>
<comment type="similarity">
    <text evidence="1">Belongs to the FAD-dependent oxidoreductase family.</text>
</comment>
<protein>
    <submittedName>
        <fullName evidence="7">FAD/NAD(P)-binding domain-containing protein</fullName>
    </submittedName>
</protein>
<evidence type="ECO:0000256" key="1">
    <source>
        <dbReference type="ARBA" id="ARBA00006442"/>
    </source>
</evidence>
<feature type="domain" description="FAD/NAD(P)-binding" evidence="6">
    <location>
        <begin position="7"/>
        <end position="318"/>
    </location>
</feature>
<keyword evidence="5" id="KW-0472">Membrane</keyword>
<accession>A0A2T2P9Y4</accession>
<keyword evidence="8" id="KW-1185">Reference proteome</keyword>